<dbReference type="InterPro" id="IPR011098">
    <property type="entry name" value="G5_dom"/>
</dbReference>
<dbReference type="EMBL" id="QGUI02000248">
    <property type="protein sequence ID" value="MFO7193643.1"/>
    <property type="molecule type" value="Genomic_DNA"/>
</dbReference>
<dbReference type="Proteomes" id="UP000249324">
    <property type="component" value="Unassembled WGS sequence"/>
</dbReference>
<sequence>MTDDEWRPGPRTSNIAVASRTALAERPSPGQSGQPYGHGYYGSQPGKPGFAGFDEAACLAELERELDSSLFSPEPSITEQDVYATLGPQAGEMLRTLDIDVDELIRLINAETTLLPPIEEVDAASDAEQAAEQPEQQKVTPAQKWKHRFLKGAVMAVLMSLAGGGVALAMNKSVTINIDGKERVVSTFGTTVGDVLEDAGIKVGPHDALSLAPHAEIGDNGVIKLERGRLLTVIQDGEQQQTWVRATKVRDALVQLGKSNLVAQGAWISAPQDGDVPLKGMILEIKTLKKIKLVDGGEKPQTVQTHAVTVEEFLKAKGIKLGPKDKVEDGLSRKLKDGSSVYITRTGTFTIQVKEPIEPPVKEIKDNTLEAGKTKVVEEGRAGLALVTYKVTKKNNVEIARKEIDKKILREAKERVVRVGTKIDDASVWDRLAQCESGGNWTINTGNGYYGGLQFNKGTWDAYGGGAYAEYPHQATREQQIAVATKLRDANGGYGAWPHCSAKLGLPR</sequence>
<dbReference type="Pfam" id="PF06737">
    <property type="entry name" value="Transglycosylas"/>
    <property type="match status" value="1"/>
</dbReference>
<proteinExistence type="inferred from homology"/>
<dbReference type="PROSITE" id="PS51109">
    <property type="entry name" value="G5"/>
    <property type="match status" value="1"/>
</dbReference>
<organism evidence="6 7">
    <name type="scientific">Thermocrispum agreste</name>
    <dbReference type="NCBI Taxonomy" id="37925"/>
    <lineage>
        <taxon>Bacteria</taxon>
        <taxon>Bacillati</taxon>
        <taxon>Actinomycetota</taxon>
        <taxon>Actinomycetes</taxon>
        <taxon>Pseudonocardiales</taxon>
        <taxon>Pseudonocardiaceae</taxon>
        <taxon>Thermocrispum</taxon>
    </lineage>
</organism>
<keyword evidence="3" id="KW-0378">Hydrolase</keyword>
<dbReference type="Gene3D" id="1.10.530.10">
    <property type="match status" value="1"/>
</dbReference>
<dbReference type="InterPro" id="IPR007137">
    <property type="entry name" value="DUF348"/>
</dbReference>
<comment type="caution">
    <text evidence="6">The sequence shown here is derived from an EMBL/GenBank/DDBJ whole genome shotgun (WGS) entry which is preliminary data.</text>
</comment>
<dbReference type="Pfam" id="PF07501">
    <property type="entry name" value="G5"/>
    <property type="match status" value="1"/>
</dbReference>
<reference evidence="6 7" key="1">
    <citation type="journal article" date="2021" name="BMC Genomics">
        <title>Genome-resolved metagenome and metatranscriptome analyses of thermophilic composting reveal key bacterial players and their metabolic interactions.</title>
        <authorList>
            <person name="Braga L.P.P."/>
            <person name="Pereira R.V."/>
            <person name="Martins L.F."/>
            <person name="Moura L.M.S."/>
            <person name="Sanchez F.B."/>
            <person name="Patane J.S.L."/>
            <person name="da Silva A.M."/>
            <person name="Setubal J.C."/>
        </authorList>
    </citation>
    <scope>NUCLEOTIDE SEQUENCE [LARGE SCALE GENOMIC DNA]</scope>
    <source>
        <strain evidence="6">ZC4RG45</strain>
    </source>
</reference>
<dbReference type="SUPFAM" id="SSF53955">
    <property type="entry name" value="Lysozyme-like"/>
    <property type="match status" value="1"/>
</dbReference>
<dbReference type="InterPro" id="IPR023346">
    <property type="entry name" value="Lysozyme-like_dom_sf"/>
</dbReference>
<evidence type="ECO:0000256" key="2">
    <source>
        <dbReference type="ARBA" id="ARBA00022729"/>
    </source>
</evidence>
<comment type="similarity">
    <text evidence="1">Belongs to the transglycosylase family. Rpf subfamily.</text>
</comment>
<dbReference type="CDD" id="cd13925">
    <property type="entry name" value="RPF"/>
    <property type="match status" value="1"/>
</dbReference>
<dbReference type="InterPro" id="IPR010618">
    <property type="entry name" value="RPF"/>
</dbReference>
<name>A0ABD6FIC1_9PSEU</name>
<dbReference type="SMART" id="SM01208">
    <property type="entry name" value="G5"/>
    <property type="match status" value="1"/>
</dbReference>
<accession>A0ABD6FIC1</accession>
<dbReference type="Gene3D" id="2.20.230.10">
    <property type="entry name" value="Resuscitation-promoting factor rpfb"/>
    <property type="match status" value="1"/>
</dbReference>
<keyword evidence="2" id="KW-0732">Signal</keyword>
<dbReference type="GO" id="GO:0016787">
    <property type="term" value="F:hydrolase activity"/>
    <property type="evidence" value="ECO:0007669"/>
    <property type="project" value="UniProtKB-KW"/>
</dbReference>
<dbReference type="AlphaFoldDB" id="A0ABD6FIC1"/>
<feature type="domain" description="G5" evidence="5">
    <location>
        <begin position="343"/>
        <end position="423"/>
    </location>
</feature>
<evidence type="ECO:0000313" key="6">
    <source>
        <dbReference type="EMBL" id="MFO7193643.1"/>
    </source>
</evidence>
<evidence type="ECO:0000256" key="4">
    <source>
        <dbReference type="SAM" id="MobiDB-lite"/>
    </source>
</evidence>
<evidence type="ECO:0000313" key="7">
    <source>
        <dbReference type="Proteomes" id="UP000249324"/>
    </source>
</evidence>
<dbReference type="Pfam" id="PF03990">
    <property type="entry name" value="DUF348"/>
    <property type="match status" value="3"/>
</dbReference>
<feature type="region of interest" description="Disordered" evidence="4">
    <location>
        <begin position="1"/>
        <end position="44"/>
    </location>
</feature>
<evidence type="ECO:0000256" key="1">
    <source>
        <dbReference type="ARBA" id="ARBA00010830"/>
    </source>
</evidence>
<gene>
    <name evidence="6" type="ORF">DIU77_015485</name>
</gene>
<evidence type="ECO:0000256" key="3">
    <source>
        <dbReference type="ARBA" id="ARBA00022801"/>
    </source>
</evidence>
<protein>
    <submittedName>
        <fullName evidence="6">Transglycosylase family protein</fullName>
    </submittedName>
</protein>
<evidence type="ECO:0000259" key="5">
    <source>
        <dbReference type="PROSITE" id="PS51109"/>
    </source>
</evidence>